<dbReference type="FunCoup" id="G0N5D7">
    <property type="interactions" value="122"/>
</dbReference>
<keyword evidence="4 11" id="KW-0679">Respiratory chain</keyword>
<comment type="subcellular location">
    <subcellularLocation>
        <location evidence="1 11">Mitochondrion inner membrane</location>
        <topology evidence="1 11">Single-pass membrane protein</topology>
    </subcellularLocation>
</comment>
<keyword evidence="3 11" id="KW-0813">Transport</keyword>
<proteinExistence type="inferred from homology"/>
<reference evidence="13" key="1">
    <citation type="submission" date="2011-07" db="EMBL/GenBank/DDBJ databases">
        <authorList>
            <consortium name="Caenorhabditis brenneri Sequencing and Analysis Consortium"/>
            <person name="Wilson R.K."/>
        </authorList>
    </citation>
    <scope>NUCLEOTIDE SEQUENCE [LARGE SCALE GENOMIC DNA]</scope>
    <source>
        <strain evidence="13">PB2801</strain>
    </source>
</reference>
<dbReference type="GO" id="GO:0005743">
    <property type="term" value="C:mitochondrial inner membrane"/>
    <property type="evidence" value="ECO:0007669"/>
    <property type="project" value="UniProtKB-SubCell"/>
</dbReference>
<keyword evidence="7 11" id="KW-0249">Electron transport</keyword>
<accession>G0N5D7</accession>
<evidence type="ECO:0000256" key="11">
    <source>
        <dbReference type="RuleBase" id="RU368056"/>
    </source>
</evidence>
<evidence type="ECO:0000256" key="7">
    <source>
        <dbReference type="ARBA" id="ARBA00022982"/>
    </source>
</evidence>
<name>G0N5D7_CAEBE</name>
<evidence type="ECO:0000256" key="9">
    <source>
        <dbReference type="ARBA" id="ARBA00023128"/>
    </source>
</evidence>
<evidence type="ECO:0000256" key="6">
    <source>
        <dbReference type="ARBA" id="ARBA00022792"/>
    </source>
</evidence>
<dbReference type="SUPFAM" id="SSF81514">
    <property type="entry name" value="Subunit X (non-heme 7 kDa protein) of cytochrome bc1 complex (Ubiquinol-cytochrome c reductase)"/>
    <property type="match status" value="1"/>
</dbReference>
<comment type="function">
    <text evidence="11">Component of the ubiquinol-cytochrome c oxidoreductase, a multisubunit transmembrane complex that is part of the mitochondrial electron transport chain which drives oxidative phosphorylation. The complex plays an important role in the uptake of multiple carbon sources present in different host niches.</text>
</comment>
<evidence type="ECO:0000256" key="8">
    <source>
        <dbReference type="ARBA" id="ARBA00022989"/>
    </source>
</evidence>
<gene>
    <name evidence="12" type="ORF">CAEBREN_06310</name>
</gene>
<dbReference type="GO" id="GO:0045275">
    <property type="term" value="C:respiratory chain complex III"/>
    <property type="evidence" value="ECO:0007669"/>
    <property type="project" value="UniProtKB-UniRule"/>
</dbReference>
<dbReference type="eggNOG" id="ENOG502TJ3B">
    <property type="taxonomic scope" value="Eukaryota"/>
</dbReference>
<dbReference type="AlphaFoldDB" id="G0N5D7"/>
<organism evidence="13">
    <name type="scientific">Caenorhabditis brenneri</name>
    <name type="common">Nematode worm</name>
    <dbReference type="NCBI Taxonomy" id="135651"/>
    <lineage>
        <taxon>Eukaryota</taxon>
        <taxon>Metazoa</taxon>
        <taxon>Ecdysozoa</taxon>
        <taxon>Nematoda</taxon>
        <taxon>Chromadorea</taxon>
        <taxon>Rhabditida</taxon>
        <taxon>Rhabditina</taxon>
        <taxon>Rhabditomorpha</taxon>
        <taxon>Rhabditoidea</taxon>
        <taxon>Rhabditidae</taxon>
        <taxon>Peloderinae</taxon>
        <taxon>Caenorhabditis</taxon>
    </lineage>
</organism>
<dbReference type="Gene3D" id="1.20.5.260">
    <property type="entry name" value="Cytochrome b-c1 complex subunit 9"/>
    <property type="match status" value="1"/>
</dbReference>
<protein>
    <recommendedName>
        <fullName evidence="11">Complex III subunit 9</fullName>
    </recommendedName>
</protein>
<evidence type="ECO:0000256" key="2">
    <source>
        <dbReference type="ARBA" id="ARBA00007856"/>
    </source>
</evidence>
<dbReference type="EMBL" id="GL379840">
    <property type="protein sequence ID" value="EGT53242.1"/>
    <property type="molecule type" value="Genomic_DNA"/>
</dbReference>
<evidence type="ECO:0000256" key="10">
    <source>
        <dbReference type="ARBA" id="ARBA00023136"/>
    </source>
</evidence>
<dbReference type="InterPro" id="IPR036656">
    <property type="entry name" value="QCR9_sf"/>
</dbReference>
<keyword evidence="13" id="KW-1185">Reference proteome</keyword>
<keyword evidence="5" id="KW-0812">Transmembrane</keyword>
<keyword evidence="9 11" id="KW-0496">Mitochondrion</keyword>
<sequence>MSLGTIVYNTVSRRFSTILLASAFGAYAFNYTLDGLTNFYWDTVLR</sequence>
<dbReference type="STRING" id="135651.G0N5D7"/>
<dbReference type="Proteomes" id="UP000008068">
    <property type="component" value="Unassembled WGS sequence"/>
</dbReference>
<keyword evidence="10" id="KW-0472">Membrane</keyword>
<keyword evidence="8" id="KW-1133">Transmembrane helix</keyword>
<evidence type="ECO:0000256" key="3">
    <source>
        <dbReference type="ARBA" id="ARBA00022448"/>
    </source>
</evidence>
<evidence type="ECO:0000256" key="5">
    <source>
        <dbReference type="ARBA" id="ARBA00022692"/>
    </source>
</evidence>
<dbReference type="OrthoDB" id="44067at2759"/>
<dbReference type="Pfam" id="PF05365">
    <property type="entry name" value="UCR_UQCRX_QCR9"/>
    <property type="match status" value="1"/>
</dbReference>
<comment type="similarity">
    <text evidence="2 11">Belongs to the UQCR10/QCR9 family.</text>
</comment>
<dbReference type="GO" id="GO:0006122">
    <property type="term" value="P:mitochondrial electron transport, ubiquinol to cytochrome c"/>
    <property type="evidence" value="ECO:0007669"/>
    <property type="project" value="UniProtKB-UniRule"/>
</dbReference>
<keyword evidence="6 11" id="KW-0999">Mitochondrion inner membrane</keyword>
<evidence type="ECO:0000313" key="13">
    <source>
        <dbReference type="Proteomes" id="UP000008068"/>
    </source>
</evidence>
<dbReference type="InterPro" id="IPR008027">
    <property type="entry name" value="QCR9"/>
</dbReference>
<comment type="subunit">
    <text evidence="11">Component of the ubiquinol-cytochrome c oxidoreductase (cytochrome b-c1 complex, complex III, CIII), a multisubunit enzyme composed of 3 respiratory subunits cytochrome b, cytochrome c1 and Rieske protein, 2 core protein subunits, and additional low-molecular weight protein subunits.</text>
</comment>
<evidence type="ECO:0000256" key="1">
    <source>
        <dbReference type="ARBA" id="ARBA00004434"/>
    </source>
</evidence>
<dbReference type="InParanoid" id="G0N5D7"/>
<evidence type="ECO:0000256" key="4">
    <source>
        <dbReference type="ARBA" id="ARBA00022660"/>
    </source>
</evidence>
<evidence type="ECO:0000313" key="12">
    <source>
        <dbReference type="EMBL" id="EGT53242.1"/>
    </source>
</evidence>
<dbReference type="HOGENOM" id="CLU_3191793_0_0_1"/>